<accession>A0A0C5XMC9</accession>
<keyword evidence="1" id="KW-0812">Transmembrane</keyword>
<dbReference type="InterPro" id="IPR003399">
    <property type="entry name" value="Mce/MlaD"/>
</dbReference>
<keyword evidence="1" id="KW-1133">Transmembrane helix</keyword>
<dbReference type="InterPro" id="IPR024516">
    <property type="entry name" value="Mce_C"/>
</dbReference>
<gene>
    <name evidence="4" type="ORF">KR76_19585</name>
</gene>
<dbReference type="PANTHER" id="PTHR33371">
    <property type="entry name" value="INTERMEMBRANE PHOSPHOLIPID TRANSPORT SYSTEM BINDING PROTEIN MLAD-RELATED"/>
    <property type="match status" value="1"/>
</dbReference>
<dbReference type="PANTHER" id="PTHR33371:SF17">
    <property type="entry name" value="MCE-FAMILY PROTEIN MCE1B"/>
    <property type="match status" value="1"/>
</dbReference>
<dbReference type="Proteomes" id="UP000030300">
    <property type="component" value="Chromosome"/>
</dbReference>
<evidence type="ECO:0000256" key="1">
    <source>
        <dbReference type="SAM" id="Phobius"/>
    </source>
</evidence>
<keyword evidence="1" id="KW-0472">Membrane</keyword>
<organism evidence="4 5">
    <name type="scientific">Nocardioides simplex</name>
    <name type="common">Arthrobacter simplex</name>
    <dbReference type="NCBI Taxonomy" id="2045"/>
    <lineage>
        <taxon>Bacteria</taxon>
        <taxon>Bacillati</taxon>
        <taxon>Actinomycetota</taxon>
        <taxon>Actinomycetes</taxon>
        <taxon>Propionibacteriales</taxon>
        <taxon>Nocardioidaceae</taxon>
        <taxon>Pimelobacter</taxon>
    </lineage>
</organism>
<feature type="domain" description="Mce/MlaD" evidence="2">
    <location>
        <begin position="50"/>
        <end position="127"/>
    </location>
</feature>
<dbReference type="HOGENOM" id="CLU_026704_1_0_11"/>
<dbReference type="Pfam" id="PF02470">
    <property type="entry name" value="MlaD"/>
    <property type="match status" value="1"/>
</dbReference>
<evidence type="ECO:0000313" key="4">
    <source>
        <dbReference type="EMBL" id="AJR18617.1"/>
    </source>
</evidence>
<feature type="domain" description="Mammalian cell entry C-terminal" evidence="3">
    <location>
        <begin position="136"/>
        <end position="305"/>
    </location>
</feature>
<protein>
    <submittedName>
        <fullName evidence="4">MCE-family protein MceB</fullName>
    </submittedName>
</protein>
<evidence type="ECO:0000313" key="5">
    <source>
        <dbReference type="Proteomes" id="UP000030300"/>
    </source>
</evidence>
<reference evidence="4 5" key="1">
    <citation type="journal article" date="2015" name="Genome Announc.">
        <title>Complete Genome Sequence of Steroid-Transforming Nocardioides simplex VKM Ac-2033D.</title>
        <authorList>
            <person name="Shtratnikova V.Y."/>
            <person name="Schelkunov M.I."/>
            <person name="Pekov Y.A."/>
            <person name="Fokina V.V."/>
            <person name="Logacheva M.D."/>
            <person name="Sokolov S.L."/>
            <person name="Bragin E.Y."/>
            <person name="Ashapkin V.V."/>
            <person name="Donova M.V."/>
        </authorList>
    </citation>
    <scope>NUCLEOTIDE SEQUENCE [LARGE SCALE GENOMIC DNA]</scope>
    <source>
        <strain evidence="4 5">VKM Ac-2033D</strain>
    </source>
</reference>
<dbReference type="InterPro" id="IPR005693">
    <property type="entry name" value="Mce"/>
</dbReference>
<proteinExistence type="predicted"/>
<dbReference type="GO" id="GO:0005576">
    <property type="term" value="C:extracellular region"/>
    <property type="evidence" value="ECO:0007669"/>
    <property type="project" value="TreeGrafter"/>
</dbReference>
<evidence type="ECO:0000259" key="3">
    <source>
        <dbReference type="Pfam" id="PF11887"/>
    </source>
</evidence>
<sequence>MRGCAMRSRQLSELRRHKSAVLGVAVFAAVAVVLTSMVAGTLSRSTSGDTISVTAVFRDATGLRAGDDVRVAGVRVGRVTGTRVGTGDERGLAVVTLSVAADQRLHDDVVAAIDYLNLMGQRYVALSRPSGAEQQAGRLHDGDRIPLARTRPALDLTAMFNAFEPIFDLLQPGDINQLATDIVQVLQGQGPTLRHLLEQTAELTSGLVDRDAALARVVDNVTLVLRTTAEHRTEVTALVDGLASLTSGLARDGDRIGTSLDALARLSATTADLVDEAGGPAVDVARLSNPWLRYLAERRDLLARTGGAVPKQLDTYLRTLGYGSYLNVYVCTLSAGLAGVPTTLDLGVTGNRFSKRCR</sequence>
<dbReference type="Pfam" id="PF11887">
    <property type="entry name" value="Mce4_CUP1"/>
    <property type="match status" value="1"/>
</dbReference>
<feature type="transmembrane region" description="Helical" evidence="1">
    <location>
        <begin position="20"/>
        <end position="42"/>
    </location>
</feature>
<dbReference type="KEGG" id="psim:KR76_19585"/>
<dbReference type="NCBIfam" id="TIGR00996">
    <property type="entry name" value="Mtu_fam_mce"/>
    <property type="match status" value="1"/>
</dbReference>
<dbReference type="STRING" id="2045.KR76_19585"/>
<dbReference type="EMBL" id="CP009896">
    <property type="protein sequence ID" value="AJR18617.1"/>
    <property type="molecule type" value="Genomic_DNA"/>
</dbReference>
<keyword evidence="5" id="KW-1185">Reference proteome</keyword>
<dbReference type="AlphaFoldDB" id="A0A0C5XMC9"/>
<dbReference type="GO" id="GO:0051701">
    <property type="term" value="P:biological process involved in interaction with host"/>
    <property type="evidence" value="ECO:0007669"/>
    <property type="project" value="TreeGrafter"/>
</dbReference>
<dbReference type="InterPro" id="IPR052336">
    <property type="entry name" value="MlaD_Phospholipid_Transporter"/>
</dbReference>
<name>A0A0C5XMC9_NOCSI</name>
<evidence type="ECO:0000259" key="2">
    <source>
        <dbReference type="Pfam" id="PF02470"/>
    </source>
</evidence>